<dbReference type="AlphaFoldDB" id="A0AA35UKB8"/>
<gene>
    <name evidence="2" type="ORF">LSALG_LOCUS709</name>
</gene>
<keyword evidence="1" id="KW-0175">Coiled coil</keyword>
<reference evidence="2" key="1">
    <citation type="submission" date="2023-04" db="EMBL/GenBank/DDBJ databases">
        <authorList>
            <person name="Vijverberg K."/>
            <person name="Xiong W."/>
            <person name="Schranz E."/>
        </authorList>
    </citation>
    <scope>NUCLEOTIDE SEQUENCE</scope>
</reference>
<protein>
    <submittedName>
        <fullName evidence="2">Uncharacterized protein</fullName>
    </submittedName>
</protein>
<evidence type="ECO:0000313" key="2">
    <source>
        <dbReference type="EMBL" id="CAI9259841.1"/>
    </source>
</evidence>
<sequence>MKPQQMETILTNLIAHYEAEKLSIKNMQDECWEHQSYKKELMTEMDSKPSYENYMRMQKLVLDNNYETAKMLKAMQEMENKYDELINNLKKEIKSLPEDKHPYV</sequence>
<feature type="coiled-coil region" evidence="1">
    <location>
        <begin position="68"/>
        <end position="95"/>
    </location>
</feature>
<name>A0AA35UKB8_LACSI</name>
<dbReference type="EMBL" id="OX465086">
    <property type="protein sequence ID" value="CAI9259841.1"/>
    <property type="molecule type" value="Genomic_DNA"/>
</dbReference>
<keyword evidence="3" id="KW-1185">Reference proteome</keyword>
<evidence type="ECO:0000313" key="3">
    <source>
        <dbReference type="Proteomes" id="UP001177003"/>
    </source>
</evidence>
<evidence type="ECO:0000256" key="1">
    <source>
        <dbReference type="SAM" id="Coils"/>
    </source>
</evidence>
<accession>A0AA35UKB8</accession>
<organism evidence="2 3">
    <name type="scientific">Lactuca saligna</name>
    <name type="common">Willowleaf lettuce</name>
    <dbReference type="NCBI Taxonomy" id="75948"/>
    <lineage>
        <taxon>Eukaryota</taxon>
        <taxon>Viridiplantae</taxon>
        <taxon>Streptophyta</taxon>
        <taxon>Embryophyta</taxon>
        <taxon>Tracheophyta</taxon>
        <taxon>Spermatophyta</taxon>
        <taxon>Magnoliopsida</taxon>
        <taxon>eudicotyledons</taxon>
        <taxon>Gunneridae</taxon>
        <taxon>Pentapetalae</taxon>
        <taxon>asterids</taxon>
        <taxon>campanulids</taxon>
        <taxon>Asterales</taxon>
        <taxon>Asteraceae</taxon>
        <taxon>Cichorioideae</taxon>
        <taxon>Cichorieae</taxon>
        <taxon>Lactucinae</taxon>
        <taxon>Lactuca</taxon>
    </lineage>
</organism>
<proteinExistence type="predicted"/>
<dbReference type="Proteomes" id="UP001177003">
    <property type="component" value="Chromosome 0"/>
</dbReference>